<proteinExistence type="predicted"/>
<organism evidence="2 3">
    <name type="scientific">Candidatus Acidiferrum panamense</name>
    <dbReference type="NCBI Taxonomy" id="2741543"/>
    <lineage>
        <taxon>Bacteria</taxon>
        <taxon>Pseudomonadati</taxon>
        <taxon>Acidobacteriota</taxon>
        <taxon>Terriglobia</taxon>
        <taxon>Candidatus Acidiferrales</taxon>
        <taxon>Candidatus Acidiferrum</taxon>
    </lineage>
</organism>
<feature type="chain" id="PRO_5030690377" description="Cupin type-1 domain-containing protein" evidence="1">
    <location>
        <begin position="21"/>
        <end position="212"/>
    </location>
</feature>
<feature type="signal peptide" evidence="1">
    <location>
        <begin position="1"/>
        <end position="20"/>
    </location>
</feature>
<evidence type="ECO:0008006" key="4">
    <source>
        <dbReference type="Google" id="ProtNLM"/>
    </source>
</evidence>
<dbReference type="AlphaFoldDB" id="A0A7V8NWA8"/>
<dbReference type="Proteomes" id="UP000567293">
    <property type="component" value="Unassembled WGS sequence"/>
</dbReference>
<dbReference type="InterPro" id="IPR011051">
    <property type="entry name" value="RmlC_Cupin_sf"/>
</dbReference>
<sequence>MFHRAVLGVVTLLAGSIIFAQTPGRAAPAGTPPGNLTDAFTFIPKADVERVEEAIENGLPNDSPVRMVNISGRFNLGVYTLNSPPSQPVRPGSPVSGFYHNDIAEVYIVASGAGTWRVGGELENPKVDDAGGRSVKQVRGPGVVGVLKGYTNQRITSGDVLIVPPGVPHSPGEMMERTKIIRVVIDPHRVLPIFPSIGDASPAALPPAPTKP</sequence>
<dbReference type="Gene3D" id="2.60.120.10">
    <property type="entry name" value="Jelly Rolls"/>
    <property type="match status" value="1"/>
</dbReference>
<keyword evidence="3" id="KW-1185">Reference proteome</keyword>
<keyword evidence="1" id="KW-0732">Signal</keyword>
<reference evidence="2" key="1">
    <citation type="submission" date="2020-06" db="EMBL/GenBank/DDBJ databases">
        <title>Legume-microbial interactions unlock mineral nutrients during tropical forest succession.</title>
        <authorList>
            <person name="Epihov D.Z."/>
        </authorList>
    </citation>
    <scope>NUCLEOTIDE SEQUENCE [LARGE SCALE GENOMIC DNA]</scope>
    <source>
        <strain evidence="2">Pan2503</strain>
    </source>
</reference>
<name>A0A7V8NWA8_9BACT</name>
<dbReference type="EMBL" id="JACDQQ010002593">
    <property type="protein sequence ID" value="MBA0088613.1"/>
    <property type="molecule type" value="Genomic_DNA"/>
</dbReference>
<accession>A0A7V8NWA8</accession>
<dbReference type="InterPro" id="IPR014710">
    <property type="entry name" value="RmlC-like_jellyroll"/>
</dbReference>
<feature type="non-terminal residue" evidence="2">
    <location>
        <position position="212"/>
    </location>
</feature>
<evidence type="ECO:0000313" key="2">
    <source>
        <dbReference type="EMBL" id="MBA0088613.1"/>
    </source>
</evidence>
<comment type="caution">
    <text evidence="2">The sequence shown here is derived from an EMBL/GenBank/DDBJ whole genome shotgun (WGS) entry which is preliminary data.</text>
</comment>
<evidence type="ECO:0000256" key="1">
    <source>
        <dbReference type="SAM" id="SignalP"/>
    </source>
</evidence>
<evidence type="ECO:0000313" key="3">
    <source>
        <dbReference type="Proteomes" id="UP000567293"/>
    </source>
</evidence>
<protein>
    <recommendedName>
        <fullName evidence="4">Cupin type-1 domain-containing protein</fullName>
    </recommendedName>
</protein>
<gene>
    <name evidence="2" type="ORF">HRJ53_26800</name>
</gene>
<dbReference type="SUPFAM" id="SSF51182">
    <property type="entry name" value="RmlC-like cupins"/>
    <property type="match status" value="1"/>
</dbReference>